<keyword evidence="2" id="KW-1185">Reference proteome</keyword>
<gene>
    <name evidence="1" type="ORF">ECPE_LOCUS10509</name>
</gene>
<dbReference type="Proteomes" id="UP000272942">
    <property type="component" value="Unassembled WGS sequence"/>
</dbReference>
<reference evidence="3" key="1">
    <citation type="submission" date="2016-06" db="UniProtKB">
        <authorList>
            <consortium name="WormBaseParasite"/>
        </authorList>
    </citation>
    <scope>IDENTIFICATION</scope>
</reference>
<evidence type="ECO:0000313" key="1">
    <source>
        <dbReference type="EMBL" id="VDP87166.1"/>
    </source>
</evidence>
<dbReference type="WBParaSite" id="ECPE_0001054101-mRNA-1">
    <property type="protein sequence ID" value="ECPE_0001054101-mRNA-1"/>
    <property type="gene ID" value="ECPE_0001054101"/>
</dbReference>
<dbReference type="EMBL" id="UZAN01049188">
    <property type="protein sequence ID" value="VDP87166.1"/>
    <property type="molecule type" value="Genomic_DNA"/>
</dbReference>
<proteinExistence type="predicted"/>
<name>A0A183AU74_9TREM</name>
<organism evidence="3">
    <name type="scientific">Echinostoma caproni</name>
    <dbReference type="NCBI Taxonomy" id="27848"/>
    <lineage>
        <taxon>Eukaryota</taxon>
        <taxon>Metazoa</taxon>
        <taxon>Spiralia</taxon>
        <taxon>Lophotrochozoa</taxon>
        <taxon>Platyhelminthes</taxon>
        <taxon>Trematoda</taxon>
        <taxon>Digenea</taxon>
        <taxon>Plagiorchiida</taxon>
        <taxon>Echinostomata</taxon>
        <taxon>Echinostomatoidea</taxon>
        <taxon>Echinostomatidae</taxon>
        <taxon>Echinostoma</taxon>
    </lineage>
</organism>
<dbReference type="AlphaFoldDB" id="A0A183AU74"/>
<evidence type="ECO:0000313" key="3">
    <source>
        <dbReference type="WBParaSite" id="ECPE_0001054101-mRNA-1"/>
    </source>
</evidence>
<accession>A0A183AU74</accession>
<sequence length="275" mass="32225">MFCLNYPKAGGGCEEVRNDMRLTAFLCRGKRIHRDKLEYLRKQFWRHTVSKMEVDRLRVPDRVLRSSQAPFRQAEDMFTSTRYEDVLAQEIELGVNPEDAARIAQDRSARSELWSPFRNDFRYHSGNQEPTLMFSGRRRLTKGLDQAGLLTNTAIVEGPPPVMKNVRDNLDSLILSNRADMSEQDSEWRMVLRNAVERAILHAHVWHTDETKLPRRFCPELPIWHHKTEYGIHPQLATRFLFHNLFRLLNTQVSTDLGFSVLVCRNRLEYCLLLT</sequence>
<protein>
    <submittedName>
        <fullName evidence="3">MRP-S28 domain-containing protein</fullName>
    </submittedName>
</protein>
<dbReference type="OrthoDB" id="5835618at2759"/>
<reference evidence="1 2" key="2">
    <citation type="submission" date="2018-11" db="EMBL/GenBank/DDBJ databases">
        <authorList>
            <consortium name="Pathogen Informatics"/>
        </authorList>
    </citation>
    <scope>NUCLEOTIDE SEQUENCE [LARGE SCALE GENOMIC DNA]</scope>
    <source>
        <strain evidence="1 2">Egypt</strain>
    </source>
</reference>
<evidence type="ECO:0000313" key="2">
    <source>
        <dbReference type="Proteomes" id="UP000272942"/>
    </source>
</evidence>